<protein>
    <submittedName>
        <fullName evidence="5">Transcriptional regulator, GntR family</fullName>
    </submittedName>
</protein>
<keyword evidence="6" id="KW-1185">Reference proteome</keyword>
<dbReference type="GO" id="GO:0003677">
    <property type="term" value="F:DNA binding"/>
    <property type="evidence" value="ECO:0007669"/>
    <property type="project" value="UniProtKB-KW"/>
</dbReference>
<dbReference type="InterPro" id="IPR036388">
    <property type="entry name" value="WH-like_DNA-bd_sf"/>
</dbReference>
<dbReference type="InterPro" id="IPR000524">
    <property type="entry name" value="Tscrpt_reg_HTH_GntR"/>
</dbReference>
<dbReference type="Pfam" id="PF00392">
    <property type="entry name" value="GntR"/>
    <property type="match status" value="1"/>
</dbReference>
<keyword evidence="1" id="KW-0805">Transcription regulation</keyword>
<organism evidence="5 6">
    <name type="scientific">Anaerococcus tetradius</name>
    <dbReference type="NCBI Taxonomy" id="33036"/>
    <lineage>
        <taxon>Bacteria</taxon>
        <taxon>Bacillati</taxon>
        <taxon>Bacillota</taxon>
        <taxon>Tissierellia</taxon>
        <taxon>Tissierellales</taxon>
        <taxon>Peptoniphilaceae</taxon>
        <taxon>Anaerococcus</taxon>
    </lineage>
</organism>
<dbReference type="SUPFAM" id="SSF48008">
    <property type="entry name" value="GntR ligand-binding domain-like"/>
    <property type="match status" value="1"/>
</dbReference>
<keyword evidence="3" id="KW-0804">Transcription</keyword>
<dbReference type="Gene3D" id="1.10.10.10">
    <property type="entry name" value="Winged helix-like DNA-binding domain superfamily/Winged helix DNA-binding domain"/>
    <property type="match status" value="1"/>
</dbReference>
<dbReference type="Proteomes" id="UP000070383">
    <property type="component" value="Unassembled WGS sequence"/>
</dbReference>
<dbReference type="STRING" id="33036.HMPREF3200_00126"/>
<dbReference type="CDD" id="cd07377">
    <property type="entry name" value="WHTH_GntR"/>
    <property type="match status" value="1"/>
</dbReference>
<dbReference type="InterPro" id="IPR036390">
    <property type="entry name" value="WH_DNA-bd_sf"/>
</dbReference>
<dbReference type="AlphaFoldDB" id="A0A133KIH6"/>
<dbReference type="PANTHER" id="PTHR43537">
    <property type="entry name" value="TRANSCRIPTIONAL REGULATOR, GNTR FAMILY"/>
    <property type="match status" value="1"/>
</dbReference>
<keyword evidence="2" id="KW-0238">DNA-binding</keyword>
<comment type="caution">
    <text evidence="5">The sequence shown here is derived from an EMBL/GenBank/DDBJ whole genome shotgun (WGS) entry which is preliminary data.</text>
</comment>
<dbReference type="EMBL" id="LRPM01000004">
    <property type="protein sequence ID" value="KWZ79268.1"/>
    <property type="molecule type" value="Genomic_DNA"/>
</dbReference>
<feature type="domain" description="HTH gntR-type" evidence="4">
    <location>
        <begin position="17"/>
        <end position="84"/>
    </location>
</feature>
<evidence type="ECO:0000256" key="3">
    <source>
        <dbReference type="ARBA" id="ARBA00023163"/>
    </source>
</evidence>
<gene>
    <name evidence="5" type="ORF">HMPREF3200_00126</name>
</gene>
<dbReference type="SUPFAM" id="SSF46785">
    <property type="entry name" value="Winged helix' DNA-binding domain"/>
    <property type="match status" value="1"/>
</dbReference>
<evidence type="ECO:0000313" key="5">
    <source>
        <dbReference type="EMBL" id="KWZ79268.1"/>
    </source>
</evidence>
<dbReference type="PROSITE" id="PS50949">
    <property type="entry name" value="HTH_GNTR"/>
    <property type="match status" value="1"/>
</dbReference>
<evidence type="ECO:0000256" key="2">
    <source>
        <dbReference type="ARBA" id="ARBA00023125"/>
    </source>
</evidence>
<evidence type="ECO:0000313" key="6">
    <source>
        <dbReference type="Proteomes" id="UP000070383"/>
    </source>
</evidence>
<proteinExistence type="predicted"/>
<sequence>MERHIMTKKDSNKIKRTFVKDEAYNIIHDQIIGGKLAPYTQLKISELSKELGISRTPVREAILKLENEDLVISKANQWTMVAPIRVERLKDIYPLIYDLEAYILRENFSKIDDSFIDKLTAINEKIKEEHMKNNIMKVMELDNDFHDLIISLTENKEIKPILDRLKKRLKRFEICFYKAKDVHKAPSTYNEHKIIIENFKAKNLEGSLAALKKNWSTTITDESIEKISKILNVEK</sequence>
<dbReference type="Pfam" id="PF07729">
    <property type="entry name" value="FCD"/>
    <property type="match status" value="1"/>
</dbReference>
<dbReference type="PATRIC" id="fig|33036.3.peg.129"/>
<dbReference type="OrthoDB" id="9781630at2"/>
<dbReference type="InterPro" id="IPR008920">
    <property type="entry name" value="TF_FadR/GntR_C"/>
</dbReference>
<accession>A0A133KIH6</accession>
<dbReference type="Gene3D" id="1.20.120.530">
    <property type="entry name" value="GntR ligand-binding domain-like"/>
    <property type="match status" value="1"/>
</dbReference>
<dbReference type="PANTHER" id="PTHR43537:SF5">
    <property type="entry name" value="UXU OPERON TRANSCRIPTIONAL REGULATOR"/>
    <property type="match status" value="1"/>
</dbReference>
<evidence type="ECO:0000259" key="4">
    <source>
        <dbReference type="PROSITE" id="PS50949"/>
    </source>
</evidence>
<name>A0A133KIH6_9FIRM</name>
<dbReference type="GO" id="GO:0003700">
    <property type="term" value="F:DNA-binding transcription factor activity"/>
    <property type="evidence" value="ECO:0007669"/>
    <property type="project" value="InterPro"/>
</dbReference>
<evidence type="ECO:0000256" key="1">
    <source>
        <dbReference type="ARBA" id="ARBA00023015"/>
    </source>
</evidence>
<dbReference type="SMART" id="SM00345">
    <property type="entry name" value="HTH_GNTR"/>
    <property type="match status" value="1"/>
</dbReference>
<dbReference type="InterPro" id="IPR011711">
    <property type="entry name" value="GntR_C"/>
</dbReference>
<reference evidence="6" key="1">
    <citation type="submission" date="2016-01" db="EMBL/GenBank/DDBJ databases">
        <authorList>
            <person name="Mitreva M."/>
            <person name="Pepin K.H."/>
            <person name="Mihindukulasuriya K.A."/>
            <person name="Fulton R."/>
            <person name="Fronick C."/>
            <person name="O'Laughlin M."/>
            <person name="Miner T."/>
            <person name="Herter B."/>
            <person name="Rosa B.A."/>
            <person name="Cordes M."/>
            <person name="Tomlinson C."/>
            <person name="Wollam A."/>
            <person name="Palsikar V.B."/>
            <person name="Mardis E.R."/>
            <person name="Wilson R.K."/>
        </authorList>
    </citation>
    <scope>NUCLEOTIDE SEQUENCE [LARGE SCALE GENOMIC DNA]</scope>
    <source>
        <strain evidence="6">MJR8151</strain>
    </source>
</reference>